<protein>
    <submittedName>
        <fullName evidence="1">Uncharacterized protein</fullName>
    </submittedName>
</protein>
<dbReference type="EMBL" id="BTRK01000005">
    <property type="protein sequence ID" value="GMR56424.1"/>
    <property type="molecule type" value="Genomic_DNA"/>
</dbReference>
<gene>
    <name evidence="1" type="ORF">PMAYCL1PPCAC_26619</name>
</gene>
<evidence type="ECO:0000313" key="2">
    <source>
        <dbReference type="Proteomes" id="UP001328107"/>
    </source>
</evidence>
<feature type="non-terminal residue" evidence="1">
    <location>
        <position position="1"/>
    </location>
</feature>
<comment type="caution">
    <text evidence="1">The sequence shown here is derived from an EMBL/GenBank/DDBJ whole genome shotgun (WGS) entry which is preliminary data.</text>
</comment>
<evidence type="ECO:0000313" key="1">
    <source>
        <dbReference type="EMBL" id="GMR56424.1"/>
    </source>
</evidence>
<name>A0AAN5D6B9_9BILA</name>
<feature type="non-terminal residue" evidence="1">
    <location>
        <position position="97"/>
    </location>
</feature>
<reference evidence="2" key="1">
    <citation type="submission" date="2022-10" db="EMBL/GenBank/DDBJ databases">
        <title>Genome assembly of Pristionchus species.</title>
        <authorList>
            <person name="Yoshida K."/>
            <person name="Sommer R.J."/>
        </authorList>
    </citation>
    <scope>NUCLEOTIDE SEQUENCE [LARGE SCALE GENOMIC DNA]</scope>
    <source>
        <strain evidence="2">RS5460</strain>
    </source>
</reference>
<dbReference type="AlphaFoldDB" id="A0AAN5D6B9"/>
<sequence>KCKQYLIVTVAGADQVEIEFRDDKFDKDNGAVFKTGSGSPLFSCKNNKISSPLLSLLFSDMFHSQHDKVYCKFSMRYNPSDQEKEIPMGTFLKDKEA</sequence>
<proteinExistence type="predicted"/>
<dbReference type="Proteomes" id="UP001328107">
    <property type="component" value="Unassembled WGS sequence"/>
</dbReference>
<organism evidence="1 2">
    <name type="scientific">Pristionchus mayeri</name>
    <dbReference type="NCBI Taxonomy" id="1317129"/>
    <lineage>
        <taxon>Eukaryota</taxon>
        <taxon>Metazoa</taxon>
        <taxon>Ecdysozoa</taxon>
        <taxon>Nematoda</taxon>
        <taxon>Chromadorea</taxon>
        <taxon>Rhabditida</taxon>
        <taxon>Rhabditina</taxon>
        <taxon>Diplogasteromorpha</taxon>
        <taxon>Diplogasteroidea</taxon>
        <taxon>Neodiplogasteridae</taxon>
        <taxon>Pristionchus</taxon>
    </lineage>
</organism>
<accession>A0AAN5D6B9</accession>
<keyword evidence="2" id="KW-1185">Reference proteome</keyword>